<evidence type="ECO:0000256" key="1">
    <source>
        <dbReference type="SAM" id="Phobius"/>
    </source>
</evidence>
<keyword evidence="1" id="KW-0472">Membrane</keyword>
<proteinExistence type="predicted"/>
<evidence type="ECO:0000313" key="2">
    <source>
        <dbReference type="EMBL" id="JAS21021.1"/>
    </source>
</evidence>
<accession>A0A1B6D5R0</accession>
<keyword evidence="1" id="KW-0812">Transmembrane</keyword>
<dbReference type="AlphaFoldDB" id="A0A1B6D5R0"/>
<keyword evidence="1" id="KW-1133">Transmembrane helix</keyword>
<reference evidence="2" key="1">
    <citation type="submission" date="2015-12" db="EMBL/GenBank/DDBJ databases">
        <title>De novo transcriptome assembly of four potential Pierce s Disease insect vectors from Arizona vineyards.</title>
        <authorList>
            <person name="Tassone E.E."/>
        </authorList>
    </citation>
    <scope>NUCLEOTIDE SEQUENCE</scope>
</reference>
<organism evidence="2">
    <name type="scientific">Clastoptera arizonana</name>
    <name type="common">Arizona spittle bug</name>
    <dbReference type="NCBI Taxonomy" id="38151"/>
    <lineage>
        <taxon>Eukaryota</taxon>
        <taxon>Metazoa</taxon>
        <taxon>Ecdysozoa</taxon>
        <taxon>Arthropoda</taxon>
        <taxon>Hexapoda</taxon>
        <taxon>Insecta</taxon>
        <taxon>Pterygota</taxon>
        <taxon>Neoptera</taxon>
        <taxon>Paraneoptera</taxon>
        <taxon>Hemiptera</taxon>
        <taxon>Auchenorrhyncha</taxon>
        <taxon>Cercopoidea</taxon>
        <taxon>Clastopteridae</taxon>
        <taxon>Clastoptera</taxon>
    </lineage>
</organism>
<sequence>MQLNINRTLEGSRMIIQSVIILTLVVIGSSALYNSTEDEKENLLLRMGSYLEYTLMEIRPPLLLIEIDLHRKLPIENMYEPHKPRIDSEKQILISMLQTLKIKNFNEKDIVFVQLTNVVNDLNHLENFPKFTPEEATASLDKLFDSIIRLSTTIEKANKF</sequence>
<name>A0A1B6D5R0_9HEMI</name>
<dbReference type="EMBL" id="GEDC01016277">
    <property type="protein sequence ID" value="JAS21021.1"/>
    <property type="molecule type" value="Transcribed_RNA"/>
</dbReference>
<feature type="transmembrane region" description="Helical" evidence="1">
    <location>
        <begin position="12"/>
        <end position="33"/>
    </location>
</feature>
<gene>
    <name evidence="2" type="ORF">g.7975</name>
</gene>
<protein>
    <submittedName>
        <fullName evidence="2">Uncharacterized protein</fullName>
    </submittedName>
</protein>